<dbReference type="AlphaFoldDB" id="D3Q392"/>
<evidence type="ECO:0000313" key="3">
    <source>
        <dbReference type="Proteomes" id="UP000000844"/>
    </source>
</evidence>
<feature type="transmembrane region" description="Helical" evidence="1">
    <location>
        <begin position="34"/>
        <end position="55"/>
    </location>
</feature>
<dbReference type="EMBL" id="CP001778">
    <property type="protein sequence ID" value="ADD40062.1"/>
    <property type="molecule type" value="Genomic_DNA"/>
</dbReference>
<sequence length="71" mass="7788">MKLLINTALFTVFTLAEAGLLKLVVYIAHTQWLPALPTIDYLTAVMVLTGINFLISTWRVGNKLGEAVNNA</sequence>
<gene>
    <name evidence="2" type="ordered locus">Snas_0344</name>
</gene>
<dbReference type="KEGG" id="sna:Snas_0344"/>
<accession>D3Q392</accession>
<reference evidence="2 3" key="1">
    <citation type="journal article" date="2009" name="Stand. Genomic Sci.">
        <title>Complete genome sequence of Stackebrandtia nassauensis type strain (LLR-40K-21).</title>
        <authorList>
            <person name="Munk C."/>
            <person name="Lapidus A."/>
            <person name="Copeland A."/>
            <person name="Jando M."/>
            <person name="Mayilraj S."/>
            <person name="Glavina Del Rio T."/>
            <person name="Nolan M."/>
            <person name="Chen F."/>
            <person name="Lucas S."/>
            <person name="Tice H."/>
            <person name="Cheng J.F."/>
            <person name="Han C."/>
            <person name="Detter J.C."/>
            <person name="Bruce D."/>
            <person name="Goodwin L."/>
            <person name="Chain P."/>
            <person name="Pitluck S."/>
            <person name="Goker M."/>
            <person name="Ovchinikova G."/>
            <person name="Pati A."/>
            <person name="Ivanova N."/>
            <person name="Mavromatis K."/>
            <person name="Chen A."/>
            <person name="Palaniappan K."/>
            <person name="Land M."/>
            <person name="Hauser L."/>
            <person name="Chang Y.J."/>
            <person name="Jeffries C.D."/>
            <person name="Bristow J."/>
            <person name="Eisen J.A."/>
            <person name="Markowitz V."/>
            <person name="Hugenholtz P."/>
            <person name="Kyrpides N.C."/>
            <person name="Klenk H.P."/>
        </authorList>
    </citation>
    <scope>NUCLEOTIDE SEQUENCE [LARGE SCALE GENOMIC DNA]</scope>
    <source>
        <strain evidence="3">DSM 44728 / CIP 108903 / NRRL B-16338 / NBRC 102104 / LLR-40K-21</strain>
    </source>
</reference>
<name>D3Q392_STANL</name>
<protein>
    <submittedName>
        <fullName evidence="2">Uncharacterized protein</fullName>
    </submittedName>
</protein>
<dbReference type="RefSeq" id="WP_013015633.1">
    <property type="nucleotide sequence ID" value="NC_013947.1"/>
</dbReference>
<keyword evidence="1" id="KW-0472">Membrane</keyword>
<proteinExistence type="predicted"/>
<organism evidence="2 3">
    <name type="scientific">Stackebrandtia nassauensis (strain DSM 44728 / CIP 108903 / NRRL B-16338 / NBRC 102104 / LLR-40K-21)</name>
    <dbReference type="NCBI Taxonomy" id="446470"/>
    <lineage>
        <taxon>Bacteria</taxon>
        <taxon>Bacillati</taxon>
        <taxon>Actinomycetota</taxon>
        <taxon>Actinomycetes</taxon>
        <taxon>Glycomycetales</taxon>
        <taxon>Glycomycetaceae</taxon>
        <taxon>Stackebrandtia</taxon>
    </lineage>
</organism>
<keyword evidence="1" id="KW-0812">Transmembrane</keyword>
<dbReference type="Proteomes" id="UP000000844">
    <property type="component" value="Chromosome"/>
</dbReference>
<evidence type="ECO:0000256" key="1">
    <source>
        <dbReference type="SAM" id="Phobius"/>
    </source>
</evidence>
<keyword evidence="1" id="KW-1133">Transmembrane helix</keyword>
<keyword evidence="3" id="KW-1185">Reference proteome</keyword>
<evidence type="ECO:0000313" key="2">
    <source>
        <dbReference type="EMBL" id="ADD40062.1"/>
    </source>
</evidence>
<dbReference type="HOGENOM" id="CLU_2738089_0_0_11"/>
<dbReference type="STRING" id="446470.Snas_0344"/>